<proteinExistence type="predicted"/>
<organism evidence="3 4">
    <name type="scientific">Shewanella carassii</name>
    <dbReference type="NCBI Taxonomy" id="1987584"/>
    <lineage>
        <taxon>Bacteria</taxon>
        <taxon>Pseudomonadati</taxon>
        <taxon>Pseudomonadota</taxon>
        <taxon>Gammaproteobacteria</taxon>
        <taxon>Alteromonadales</taxon>
        <taxon>Shewanellaceae</taxon>
        <taxon>Shewanella</taxon>
    </lineage>
</organism>
<dbReference type="Gene3D" id="3.40.50.1820">
    <property type="entry name" value="alpha/beta hydrolase"/>
    <property type="match status" value="1"/>
</dbReference>
<feature type="domain" description="Peptidase S9 prolyl oligopeptidase catalytic" evidence="2">
    <location>
        <begin position="453"/>
        <end position="658"/>
    </location>
</feature>
<comment type="caution">
    <text evidence="3">The sequence shown here is derived from an EMBL/GenBank/DDBJ whole genome shotgun (WGS) entry which is preliminary data.</text>
</comment>
<dbReference type="InterPro" id="IPR050585">
    <property type="entry name" value="Xaa-Pro_dipeptidyl-ppase/CocE"/>
</dbReference>
<dbReference type="Pfam" id="PF00326">
    <property type="entry name" value="Peptidase_S9"/>
    <property type="match status" value="1"/>
</dbReference>
<dbReference type="Proteomes" id="UP000606498">
    <property type="component" value="Unassembled WGS sequence"/>
</dbReference>
<dbReference type="Gene3D" id="2.120.10.30">
    <property type="entry name" value="TolB, C-terminal domain"/>
    <property type="match status" value="1"/>
</dbReference>
<accession>A0ABQ1T2P9</accession>
<keyword evidence="4" id="KW-1185">Reference proteome</keyword>
<evidence type="ECO:0000259" key="2">
    <source>
        <dbReference type="Pfam" id="PF00326"/>
    </source>
</evidence>
<evidence type="ECO:0000313" key="3">
    <source>
        <dbReference type="EMBL" id="GGE78008.1"/>
    </source>
</evidence>
<dbReference type="SUPFAM" id="SSF82171">
    <property type="entry name" value="DPP6 N-terminal domain-like"/>
    <property type="match status" value="1"/>
</dbReference>
<dbReference type="InterPro" id="IPR029058">
    <property type="entry name" value="AB_hydrolase_fold"/>
</dbReference>
<feature type="chain" id="PRO_5047204122" evidence="1">
    <location>
        <begin position="27"/>
        <end position="689"/>
    </location>
</feature>
<protein>
    <submittedName>
        <fullName evidence="3">Peptidase S9</fullName>
    </submittedName>
</protein>
<keyword evidence="1" id="KW-0732">Signal</keyword>
<evidence type="ECO:0000256" key="1">
    <source>
        <dbReference type="SAM" id="SignalP"/>
    </source>
</evidence>
<dbReference type="InterPro" id="IPR011042">
    <property type="entry name" value="6-blade_b-propeller_TolB-like"/>
</dbReference>
<dbReference type="EMBL" id="BMKO01000004">
    <property type="protein sequence ID" value="GGE78008.1"/>
    <property type="molecule type" value="Genomic_DNA"/>
</dbReference>
<dbReference type="PANTHER" id="PTHR43056">
    <property type="entry name" value="PEPTIDASE S9 PROLYL OLIGOPEPTIDASE"/>
    <property type="match status" value="1"/>
</dbReference>
<feature type="signal peptide" evidence="1">
    <location>
        <begin position="1"/>
        <end position="26"/>
    </location>
</feature>
<reference evidence="4" key="1">
    <citation type="journal article" date="2019" name="Int. J. Syst. Evol. Microbiol.">
        <title>The Global Catalogue of Microorganisms (GCM) 10K type strain sequencing project: providing services to taxonomists for standard genome sequencing and annotation.</title>
        <authorList>
            <consortium name="The Broad Institute Genomics Platform"/>
            <consortium name="The Broad Institute Genome Sequencing Center for Infectious Disease"/>
            <person name="Wu L."/>
            <person name="Ma J."/>
        </authorList>
    </citation>
    <scope>NUCLEOTIDE SEQUENCE [LARGE SCALE GENOMIC DNA]</scope>
    <source>
        <strain evidence="4">CGMCC 1.16033</strain>
    </source>
</reference>
<sequence>MIFNPGKQILAAALMASVLLGCGQPAQEQQAPADNEQRISAAYGSWVSPLGAAEVYGSASVIGELQSVGDAIYFSESSPAEGGKVGIKRLEKDGSITGVVAPAFGIGSRVHEYGGGDFLGIGQSLFVTKGQDQLFYRIAPNQEALALTPNGTRHGDCISYPKGSRIICVREDHRQPGEPKASLVTINLNFSGEGDIFVDGHDFISSPAINADNTQLAWITWEHPNMPWDNTRLWLGDLNRKGQLTNIRQIAPEHKGALMQPLFSPNGVLYFIADYDNWWNLYRLDAKGDIEQVTQLKAEIGGPAWKLGQHAYAFENENTLIASFNKEGDAGLLRLDLQTGVIEVLAADFADIKQVVQGADGVYFVGSRPTPERGIYKVSGRGTELVYAPKICGLDPRYISRAINVEFTTKGGDKAHGYFYPPVNGDYQPLPDTRPPLLMMLHGGPTAKANRAYNSAIQYWTSRGFAVFELNYRGSTGFGRQYRQSLYGNWGKADVEDAVWAAGFLVDQGWVSADKLAIRGGSAGGLSVLSALAFHDKFKAGVSYFGISDIEVLGKETHKFESRYLDQLIGPYPKMKAVYRERSPLYHLQGFNEPLLLLQGLEDKVVPPNQSQHIYKALKDKGVPTAFIGLEGEGHGFRQPHNKILALESELVFYGMVFDFTPAGMLPTLALDNAEALARARLQAQAPES</sequence>
<dbReference type="InterPro" id="IPR001375">
    <property type="entry name" value="Peptidase_S9_cat"/>
</dbReference>
<name>A0ABQ1T2P9_9GAMM</name>
<gene>
    <name evidence="3" type="ORF">GCM10011520_18170</name>
</gene>
<evidence type="ECO:0000313" key="4">
    <source>
        <dbReference type="Proteomes" id="UP000606498"/>
    </source>
</evidence>
<dbReference type="PROSITE" id="PS51257">
    <property type="entry name" value="PROKAR_LIPOPROTEIN"/>
    <property type="match status" value="1"/>
</dbReference>
<dbReference type="SUPFAM" id="SSF53474">
    <property type="entry name" value="alpha/beta-Hydrolases"/>
    <property type="match status" value="1"/>
</dbReference>
<dbReference type="PANTHER" id="PTHR43056:SF5">
    <property type="entry name" value="PEPTIDASE S9 PROLYL OLIGOPEPTIDASE CATALYTIC DOMAIN-CONTAINING PROTEIN"/>
    <property type="match status" value="1"/>
</dbReference>